<dbReference type="Proteomes" id="UP001162992">
    <property type="component" value="Chromosome 13"/>
</dbReference>
<gene>
    <name evidence="1" type="ORF">O6H91_13G031600</name>
</gene>
<protein>
    <submittedName>
        <fullName evidence="1">Uncharacterized protein</fullName>
    </submittedName>
</protein>
<dbReference type="EMBL" id="CM055104">
    <property type="protein sequence ID" value="KAJ7533068.1"/>
    <property type="molecule type" value="Genomic_DNA"/>
</dbReference>
<proteinExistence type="predicted"/>
<evidence type="ECO:0000313" key="2">
    <source>
        <dbReference type="Proteomes" id="UP001162992"/>
    </source>
</evidence>
<accession>A0ACC2BTE6</accession>
<organism evidence="1 2">
    <name type="scientific">Diphasiastrum complanatum</name>
    <name type="common">Issler's clubmoss</name>
    <name type="synonym">Lycopodium complanatum</name>
    <dbReference type="NCBI Taxonomy" id="34168"/>
    <lineage>
        <taxon>Eukaryota</taxon>
        <taxon>Viridiplantae</taxon>
        <taxon>Streptophyta</taxon>
        <taxon>Embryophyta</taxon>
        <taxon>Tracheophyta</taxon>
        <taxon>Lycopodiopsida</taxon>
        <taxon>Lycopodiales</taxon>
        <taxon>Lycopodiaceae</taxon>
        <taxon>Lycopodioideae</taxon>
        <taxon>Diphasiastrum</taxon>
    </lineage>
</organism>
<comment type="caution">
    <text evidence="1">The sequence shown here is derived from an EMBL/GenBank/DDBJ whole genome shotgun (WGS) entry which is preliminary data.</text>
</comment>
<keyword evidence="2" id="KW-1185">Reference proteome</keyword>
<name>A0ACC2BTE6_DIPCM</name>
<sequence length="722" mass="76148">MLPRSDASPWLGGSTPNSRVPGDVISNLDDDATWRSHTNCESSTSQGLVAKDSAANSFSRALMDDEWYMVSTPGNIGDMELTQSSSASPQLDASTQPQPATTGILNLDPMQLQTFLSRGVNPCFPNAEKPPPAVPLLEGSIQLDNNGSILLNDNGSIALDSNGSIVLDNHAHLINGFGAGLSSLGGGGVSSGLLGSLNAAASRSPVAGNLSGLLGCNTGGLSQAGMLSMTENRNSVLAPARNSQLGVLNGSLSSLSPRTRIGNLSSLSPRNQIDSFPNLSPRFSLSTLNNGLTEGVTSGVVGGNLGSILNTGFSNNLNTNLATNASPNFSSSLNHSRNGIRNTLGSPLGKNITAGLGDSLGSSRSRVIAGKDSSLILSAEKPPIRSTLLRPLEVSPSIGSQPTLFQKRALRYAAAANGGQPSPKRKSPPRLNLSASGESSVNMPDEESPNIQVKPKLHQEAKDERKHFLSLGSDEIGEDAGEGDMKEEDDMDESGDGSGVQYENDEQFGFEGAALGTGTAMPGDKGERKKGLPAKNLMAERRRRKKLNDRLYMLRSVVPKITKMDRASILGDAIEYLKELLQRINDLHNELEAQGSEKQGPLSPSGFQALTPTSSNIAPRVKEECSTSVAISPDSQPPRVDVSMKEGKEFNIHMFCSRRPGLLLSTMRALDGLGLDVQQAVISCFNGFALDVFRAEPMKEGDVGPEEIKTVLLHTAGSHHGL</sequence>
<reference evidence="2" key="1">
    <citation type="journal article" date="2024" name="Proc. Natl. Acad. Sci. U.S.A.">
        <title>Extraordinary preservation of gene collinearity over three hundred million years revealed in homosporous lycophytes.</title>
        <authorList>
            <person name="Li C."/>
            <person name="Wickell D."/>
            <person name="Kuo L.Y."/>
            <person name="Chen X."/>
            <person name="Nie B."/>
            <person name="Liao X."/>
            <person name="Peng D."/>
            <person name="Ji J."/>
            <person name="Jenkins J."/>
            <person name="Williams M."/>
            <person name="Shu S."/>
            <person name="Plott C."/>
            <person name="Barry K."/>
            <person name="Rajasekar S."/>
            <person name="Grimwood J."/>
            <person name="Han X."/>
            <person name="Sun S."/>
            <person name="Hou Z."/>
            <person name="He W."/>
            <person name="Dai G."/>
            <person name="Sun C."/>
            <person name="Schmutz J."/>
            <person name="Leebens-Mack J.H."/>
            <person name="Li F.W."/>
            <person name="Wang L."/>
        </authorList>
    </citation>
    <scope>NUCLEOTIDE SEQUENCE [LARGE SCALE GENOMIC DNA]</scope>
    <source>
        <strain evidence="2">cv. PW_Plant_1</strain>
    </source>
</reference>
<evidence type="ECO:0000313" key="1">
    <source>
        <dbReference type="EMBL" id="KAJ7533068.1"/>
    </source>
</evidence>